<feature type="region of interest" description="Disordered" evidence="1">
    <location>
        <begin position="1"/>
        <end position="33"/>
    </location>
</feature>
<dbReference type="Proteomes" id="UP000664940">
    <property type="component" value="Unassembled WGS sequence"/>
</dbReference>
<dbReference type="AlphaFoldDB" id="A0A833YPH4"/>
<protein>
    <submittedName>
        <fullName evidence="2">Uncharacterized protein</fullName>
    </submittedName>
</protein>
<proteinExistence type="predicted"/>
<dbReference type="EMBL" id="JABVXQ010000014">
    <property type="protein sequence ID" value="KAF6078269.1"/>
    <property type="molecule type" value="Genomic_DNA"/>
</dbReference>
<reference evidence="2 3" key="1">
    <citation type="journal article" date="2020" name="Nature">
        <title>Six reference-quality genomes reveal evolution of bat adaptations.</title>
        <authorList>
            <person name="Jebb D."/>
            <person name="Huang Z."/>
            <person name="Pippel M."/>
            <person name="Hughes G.M."/>
            <person name="Lavrichenko K."/>
            <person name="Devanna P."/>
            <person name="Winkler S."/>
            <person name="Jermiin L.S."/>
            <person name="Skirmuntt E.C."/>
            <person name="Katzourakis A."/>
            <person name="Burkitt-Gray L."/>
            <person name="Ray D.A."/>
            <person name="Sullivan K.A.M."/>
            <person name="Roscito J.G."/>
            <person name="Kirilenko B.M."/>
            <person name="Davalos L.M."/>
            <person name="Corthals A.P."/>
            <person name="Power M.L."/>
            <person name="Jones G."/>
            <person name="Ransome R.D."/>
            <person name="Dechmann D.K.N."/>
            <person name="Locatelli A.G."/>
            <person name="Puechmaille S.J."/>
            <person name="Fedrigo O."/>
            <person name="Jarvis E.D."/>
            <person name="Hiller M."/>
            <person name="Vernes S.C."/>
            <person name="Myers E.W."/>
            <person name="Teeling E.C."/>
        </authorList>
    </citation>
    <scope>NUCLEOTIDE SEQUENCE [LARGE SCALE GENOMIC DNA]</scope>
    <source>
        <strain evidence="2">Bat1K_MPI-CBG_1</strain>
    </source>
</reference>
<evidence type="ECO:0000313" key="3">
    <source>
        <dbReference type="Proteomes" id="UP000664940"/>
    </source>
</evidence>
<gene>
    <name evidence="2" type="ORF">HJG60_009142</name>
</gene>
<accession>A0A833YPH4</accession>
<organism evidence="2 3">
    <name type="scientific">Phyllostomus discolor</name>
    <name type="common">pale spear-nosed bat</name>
    <dbReference type="NCBI Taxonomy" id="89673"/>
    <lineage>
        <taxon>Eukaryota</taxon>
        <taxon>Metazoa</taxon>
        <taxon>Chordata</taxon>
        <taxon>Craniata</taxon>
        <taxon>Vertebrata</taxon>
        <taxon>Euteleostomi</taxon>
        <taxon>Mammalia</taxon>
        <taxon>Eutheria</taxon>
        <taxon>Laurasiatheria</taxon>
        <taxon>Chiroptera</taxon>
        <taxon>Yangochiroptera</taxon>
        <taxon>Phyllostomidae</taxon>
        <taxon>Phyllostominae</taxon>
        <taxon>Phyllostomus</taxon>
    </lineage>
</organism>
<comment type="caution">
    <text evidence="2">The sequence shown here is derived from an EMBL/GenBank/DDBJ whole genome shotgun (WGS) entry which is preliminary data.</text>
</comment>
<evidence type="ECO:0000256" key="1">
    <source>
        <dbReference type="SAM" id="MobiDB-lite"/>
    </source>
</evidence>
<evidence type="ECO:0000313" key="2">
    <source>
        <dbReference type="EMBL" id="KAF6078269.1"/>
    </source>
</evidence>
<name>A0A833YPH4_9CHIR</name>
<sequence length="130" mass="14385">MVLWTPSPVRPLHDGSARPQLSGHPQQGPPRWSCLRPASACSRPLPSRELTLAWSSGVTQARGGTGKDLGRVWPLPPPCTHHRECDPGVWGMGHGEDRVQRSLQGACIQSVSFNPRRRRPSSWCESLTHR</sequence>